<gene>
    <name evidence="1" type="ORF">ILYODFUR_027075</name>
</gene>
<dbReference type="Proteomes" id="UP001482620">
    <property type="component" value="Unassembled WGS sequence"/>
</dbReference>
<comment type="caution">
    <text evidence="1">The sequence shown here is derived from an EMBL/GenBank/DDBJ whole genome shotgun (WGS) entry which is preliminary data.</text>
</comment>
<reference evidence="1 2" key="1">
    <citation type="submission" date="2021-06" db="EMBL/GenBank/DDBJ databases">
        <authorList>
            <person name="Palmer J.M."/>
        </authorList>
    </citation>
    <scope>NUCLEOTIDE SEQUENCE [LARGE SCALE GENOMIC DNA]</scope>
    <source>
        <strain evidence="2">if_2019</strain>
        <tissue evidence="1">Muscle</tissue>
    </source>
</reference>
<organism evidence="1 2">
    <name type="scientific">Ilyodon furcidens</name>
    <name type="common">goldbreast splitfin</name>
    <dbReference type="NCBI Taxonomy" id="33524"/>
    <lineage>
        <taxon>Eukaryota</taxon>
        <taxon>Metazoa</taxon>
        <taxon>Chordata</taxon>
        <taxon>Craniata</taxon>
        <taxon>Vertebrata</taxon>
        <taxon>Euteleostomi</taxon>
        <taxon>Actinopterygii</taxon>
        <taxon>Neopterygii</taxon>
        <taxon>Teleostei</taxon>
        <taxon>Neoteleostei</taxon>
        <taxon>Acanthomorphata</taxon>
        <taxon>Ovalentaria</taxon>
        <taxon>Atherinomorphae</taxon>
        <taxon>Cyprinodontiformes</taxon>
        <taxon>Goodeidae</taxon>
        <taxon>Ilyodon</taxon>
    </lineage>
</organism>
<keyword evidence="2" id="KW-1185">Reference proteome</keyword>
<dbReference type="EMBL" id="JAHRIQ010073027">
    <property type="protein sequence ID" value="MEQ2245366.1"/>
    <property type="molecule type" value="Genomic_DNA"/>
</dbReference>
<name>A0ABV0UKS2_9TELE</name>
<accession>A0ABV0UKS2</accession>
<evidence type="ECO:0000313" key="2">
    <source>
        <dbReference type="Proteomes" id="UP001482620"/>
    </source>
</evidence>
<proteinExistence type="predicted"/>
<protein>
    <submittedName>
        <fullName evidence="1">Uncharacterized protein</fullName>
    </submittedName>
</protein>
<sequence>MLQHSAGQSVPQSAYDNSRLVIPCLRMGSLRLLSFPMYGSKAHVFYLPQKTLTWSSSLLSNCRGGGFHFHSCSSCCSFSHTFVCHSTVSKARCNSAYACFARSSLGLCGKGQMSWRSS</sequence>
<evidence type="ECO:0000313" key="1">
    <source>
        <dbReference type="EMBL" id="MEQ2245366.1"/>
    </source>
</evidence>